<gene>
    <name evidence="9" type="ORF">MNOR_LOCUS26669</name>
</gene>
<dbReference type="FunFam" id="3.30.160.60:FF:000352">
    <property type="entry name" value="zinc finger protein 3 homolog"/>
    <property type="match status" value="1"/>
</dbReference>
<feature type="domain" description="C2H2-type" evidence="8">
    <location>
        <begin position="74"/>
        <end position="101"/>
    </location>
</feature>
<evidence type="ECO:0000256" key="7">
    <source>
        <dbReference type="PROSITE-ProRule" id="PRU00042"/>
    </source>
</evidence>
<dbReference type="Pfam" id="PF00096">
    <property type="entry name" value="zf-C2H2"/>
    <property type="match status" value="3"/>
</dbReference>
<keyword evidence="6" id="KW-0539">Nucleus</keyword>
<reference evidence="9 10" key="1">
    <citation type="submission" date="2024-05" db="EMBL/GenBank/DDBJ databases">
        <authorList>
            <person name="Wallberg A."/>
        </authorList>
    </citation>
    <scope>NUCLEOTIDE SEQUENCE [LARGE SCALE GENOMIC DNA]</scope>
</reference>
<evidence type="ECO:0000256" key="6">
    <source>
        <dbReference type="ARBA" id="ARBA00023242"/>
    </source>
</evidence>
<evidence type="ECO:0000313" key="10">
    <source>
        <dbReference type="Proteomes" id="UP001497623"/>
    </source>
</evidence>
<dbReference type="SUPFAM" id="SSF57667">
    <property type="entry name" value="beta-beta-alpha zinc fingers"/>
    <property type="match status" value="2"/>
</dbReference>
<dbReference type="SMART" id="SM00355">
    <property type="entry name" value="ZnF_C2H2"/>
    <property type="match status" value="3"/>
</dbReference>
<accession>A0AAV2RPX6</accession>
<evidence type="ECO:0000256" key="5">
    <source>
        <dbReference type="ARBA" id="ARBA00022833"/>
    </source>
</evidence>
<dbReference type="GO" id="GO:0000981">
    <property type="term" value="F:DNA-binding transcription factor activity, RNA polymerase II-specific"/>
    <property type="evidence" value="ECO:0007669"/>
    <property type="project" value="TreeGrafter"/>
</dbReference>
<dbReference type="Gene3D" id="3.30.160.60">
    <property type="entry name" value="Classic Zinc Finger"/>
    <property type="match status" value="3"/>
</dbReference>
<dbReference type="GO" id="GO:0000978">
    <property type="term" value="F:RNA polymerase II cis-regulatory region sequence-specific DNA binding"/>
    <property type="evidence" value="ECO:0007669"/>
    <property type="project" value="TreeGrafter"/>
</dbReference>
<keyword evidence="3" id="KW-0677">Repeat</keyword>
<dbReference type="AlphaFoldDB" id="A0AAV2RPX6"/>
<name>A0AAV2RPX6_MEGNR</name>
<dbReference type="PROSITE" id="PS00028">
    <property type="entry name" value="ZINC_FINGER_C2H2_1"/>
    <property type="match status" value="3"/>
</dbReference>
<feature type="domain" description="C2H2-type" evidence="8">
    <location>
        <begin position="130"/>
        <end position="155"/>
    </location>
</feature>
<feature type="non-terminal residue" evidence="9">
    <location>
        <position position="155"/>
    </location>
</feature>
<dbReference type="PANTHER" id="PTHR23235">
    <property type="entry name" value="KRUEPPEL-LIKE TRANSCRIPTION FACTOR"/>
    <property type="match status" value="1"/>
</dbReference>
<protein>
    <recommendedName>
        <fullName evidence="8">C2H2-type domain-containing protein</fullName>
    </recommendedName>
</protein>
<proteinExistence type="inferred from homology"/>
<evidence type="ECO:0000256" key="1">
    <source>
        <dbReference type="ARBA" id="ARBA00006991"/>
    </source>
</evidence>
<keyword evidence="2" id="KW-0479">Metal-binding</keyword>
<evidence type="ECO:0000256" key="4">
    <source>
        <dbReference type="ARBA" id="ARBA00022771"/>
    </source>
</evidence>
<dbReference type="FunFam" id="3.30.160.60:FF:003288">
    <property type="entry name" value="Uncharacterized protein"/>
    <property type="match status" value="1"/>
</dbReference>
<organism evidence="9 10">
    <name type="scientific">Meganyctiphanes norvegica</name>
    <name type="common">Northern krill</name>
    <name type="synonym">Thysanopoda norvegica</name>
    <dbReference type="NCBI Taxonomy" id="48144"/>
    <lineage>
        <taxon>Eukaryota</taxon>
        <taxon>Metazoa</taxon>
        <taxon>Ecdysozoa</taxon>
        <taxon>Arthropoda</taxon>
        <taxon>Crustacea</taxon>
        <taxon>Multicrustacea</taxon>
        <taxon>Malacostraca</taxon>
        <taxon>Eumalacostraca</taxon>
        <taxon>Eucarida</taxon>
        <taxon>Euphausiacea</taxon>
        <taxon>Euphausiidae</taxon>
        <taxon>Meganyctiphanes</taxon>
    </lineage>
</organism>
<dbReference type="GO" id="GO:0008270">
    <property type="term" value="F:zinc ion binding"/>
    <property type="evidence" value="ECO:0007669"/>
    <property type="project" value="UniProtKB-KW"/>
</dbReference>
<dbReference type="EMBL" id="CAXKWB010026963">
    <property type="protein sequence ID" value="CAL4131005.1"/>
    <property type="molecule type" value="Genomic_DNA"/>
</dbReference>
<dbReference type="PANTHER" id="PTHR23235:SF142">
    <property type="entry name" value="ZINC FINGER PROTEIN 384"/>
    <property type="match status" value="1"/>
</dbReference>
<comment type="caution">
    <text evidence="9">The sequence shown here is derived from an EMBL/GenBank/DDBJ whole genome shotgun (WGS) entry which is preliminary data.</text>
</comment>
<keyword evidence="4 7" id="KW-0863">Zinc-finger</keyword>
<keyword evidence="10" id="KW-1185">Reference proteome</keyword>
<comment type="similarity">
    <text evidence="1">Belongs to the krueppel C2H2-type zinc-finger protein family.</text>
</comment>
<evidence type="ECO:0000256" key="3">
    <source>
        <dbReference type="ARBA" id="ARBA00022737"/>
    </source>
</evidence>
<dbReference type="PROSITE" id="PS50157">
    <property type="entry name" value="ZINC_FINGER_C2H2_2"/>
    <property type="match status" value="3"/>
</dbReference>
<evidence type="ECO:0000256" key="2">
    <source>
        <dbReference type="ARBA" id="ARBA00022723"/>
    </source>
</evidence>
<dbReference type="FunFam" id="3.30.160.60:FF:000624">
    <property type="entry name" value="zinc finger protein 697"/>
    <property type="match status" value="1"/>
</dbReference>
<dbReference type="GO" id="GO:0005634">
    <property type="term" value="C:nucleus"/>
    <property type="evidence" value="ECO:0007669"/>
    <property type="project" value="UniProtKB-ARBA"/>
</dbReference>
<dbReference type="InterPro" id="IPR036236">
    <property type="entry name" value="Znf_C2H2_sf"/>
</dbReference>
<keyword evidence="5" id="KW-0862">Zinc</keyword>
<sequence>MSQKEDRHGISPNDLGKIIDNDNIKIDETHGLEDKKTYEYIQIKKENCSKNDTLRTCKMKVRQSIKANTGKRPYQCIQCDKVFAHKSIFIRHMRTHTGERLFQCSECEKAFTLKSDLVGHMKTHTGERPFKCTQCERAFLQNTNLASHMRIHTGE</sequence>
<dbReference type="Proteomes" id="UP001497623">
    <property type="component" value="Unassembled WGS sequence"/>
</dbReference>
<evidence type="ECO:0000259" key="8">
    <source>
        <dbReference type="PROSITE" id="PS50157"/>
    </source>
</evidence>
<feature type="domain" description="C2H2-type" evidence="8">
    <location>
        <begin position="102"/>
        <end position="129"/>
    </location>
</feature>
<evidence type="ECO:0000313" key="9">
    <source>
        <dbReference type="EMBL" id="CAL4131005.1"/>
    </source>
</evidence>
<dbReference type="InterPro" id="IPR013087">
    <property type="entry name" value="Znf_C2H2_type"/>
</dbReference>